<keyword evidence="4" id="KW-0812">Transmembrane</keyword>
<evidence type="ECO:0000256" key="4">
    <source>
        <dbReference type="SAM" id="Phobius"/>
    </source>
</evidence>
<dbReference type="KEGG" id="mmab:HQ865_00545"/>
<accession>A0A7D4PRL0</accession>
<dbReference type="Gene3D" id="3.90.550.10">
    <property type="entry name" value="Spore Coat Polysaccharide Biosynthesis Protein SpsA, Chain A"/>
    <property type="match status" value="1"/>
</dbReference>
<feature type="transmembrane region" description="Helical" evidence="4">
    <location>
        <begin position="303"/>
        <end position="323"/>
    </location>
</feature>
<feature type="transmembrane region" description="Helical" evidence="4">
    <location>
        <begin position="194"/>
        <end position="213"/>
    </location>
</feature>
<keyword evidence="4" id="KW-1133">Transmembrane helix</keyword>
<evidence type="ECO:0000256" key="1">
    <source>
        <dbReference type="ARBA" id="ARBA00006739"/>
    </source>
</evidence>
<feature type="transmembrane region" description="Helical" evidence="4">
    <location>
        <begin position="356"/>
        <end position="374"/>
    </location>
</feature>
<evidence type="ECO:0000313" key="6">
    <source>
        <dbReference type="Proteomes" id="UP000505355"/>
    </source>
</evidence>
<reference evidence="5 6" key="1">
    <citation type="submission" date="2020-05" db="EMBL/GenBank/DDBJ databases">
        <title>Mucilaginibacter mali sp. nov.</title>
        <authorList>
            <person name="Kim H.S."/>
            <person name="Lee K.C."/>
            <person name="Suh M.K."/>
            <person name="Kim J.-S."/>
            <person name="Han K.-I."/>
            <person name="Eom M.K."/>
            <person name="Shin Y.K."/>
            <person name="Lee J.-S."/>
        </authorList>
    </citation>
    <scope>NUCLEOTIDE SEQUENCE [LARGE SCALE GENOMIC DNA]</scope>
    <source>
        <strain evidence="5 6">G2-14</strain>
    </source>
</reference>
<gene>
    <name evidence="5" type="ORF">HQ865_00545</name>
</gene>
<keyword evidence="6" id="KW-1185">Reference proteome</keyword>
<dbReference type="SUPFAM" id="SSF53448">
    <property type="entry name" value="Nucleotide-diphospho-sugar transferases"/>
    <property type="match status" value="1"/>
</dbReference>
<dbReference type="InterPro" id="IPR029044">
    <property type="entry name" value="Nucleotide-diphossugar_trans"/>
</dbReference>
<comment type="similarity">
    <text evidence="1">Belongs to the glycosyltransferase 2 family.</text>
</comment>
<dbReference type="RefSeq" id="WP_173413010.1">
    <property type="nucleotide sequence ID" value="NZ_CP054139.1"/>
</dbReference>
<evidence type="ECO:0000256" key="3">
    <source>
        <dbReference type="ARBA" id="ARBA00022679"/>
    </source>
</evidence>
<dbReference type="EMBL" id="CP054139">
    <property type="protein sequence ID" value="QKJ28308.1"/>
    <property type="molecule type" value="Genomic_DNA"/>
</dbReference>
<sequence>MDILLTIADIIFWIIFIYLGIYCLYLFFFSVCGRLIKVPEPPVTDKLLKFVLYIPAYKEDAIILNTAAKTANLDYPKDKYHVCIIADKLQPETVEQLRAMDLQVVEVFFESSTKSKALNKAIENTEEGFDAAVVYDIDNIAAPDFLHHINRYLVAGEKVVQGHRVALNSETSIAMLDAISEEINNHIFRKAQRVFNLSAAIIGSGMALDYQLFKDVMMRIDAVGGFDKEMGLLLTHERISVAYSEEALMYDEKVSKPDNFKNQRKRWLSAQFSLFGRYWKAGLAELFKHGNRDHFNEIYQLSILPRVLMLGIMPMMLAISFIGVGPSWRWWLVATGLCYTAIVAAIPPSFFNKKLLNAVLRLPFIFFTMFALLFKLKGANKKFIHTAHEVPKEPMA</sequence>
<organism evidence="5 6">
    <name type="scientific">Mucilaginibacter mali</name>
    <dbReference type="NCBI Taxonomy" id="2740462"/>
    <lineage>
        <taxon>Bacteria</taxon>
        <taxon>Pseudomonadati</taxon>
        <taxon>Bacteroidota</taxon>
        <taxon>Sphingobacteriia</taxon>
        <taxon>Sphingobacteriales</taxon>
        <taxon>Sphingobacteriaceae</taxon>
        <taxon>Mucilaginibacter</taxon>
    </lineage>
</organism>
<feature type="transmembrane region" description="Helical" evidence="4">
    <location>
        <begin position="6"/>
        <end position="28"/>
    </location>
</feature>
<dbReference type="GO" id="GO:0016757">
    <property type="term" value="F:glycosyltransferase activity"/>
    <property type="evidence" value="ECO:0007669"/>
    <property type="project" value="UniProtKB-KW"/>
</dbReference>
<dbReference type="Proteomes" id="UP000505355">
    <property type="component" value="Chromosome"/>
</dbReference>
<feature type="transmembrane region" description="Helical" evidence="4">
    <location>
        <begin position="330"/>
        <end position="350"/>
    </location>
</feature>
<name>A0A7D4PRL0_9SPHI</name>
<evidence type="ECO:0000313" key="5">
    <source>
        <dbReference type="EMBL" id="QKJ28308.1"/>
    </source>
</evidence>
<dbReference type="AlphaFoldDB" id="A0A7D4PRL0"/>
<dbReference type="PANTHER" id="PTHR43630">
    <property type="entry name" value="POLY-BETA-1,6-N-ACETYL-D-GLUCOSAMINE SYNTHASE"/>
    <property type="match status" value="1"/>
</dbReference>
<keyword evidence="3 5" id="KW-0808">Transferase</keyword>
<keyword evidence="4" id="KW-0472">Membrane</keyword>
<evidence type="ECO:0000256" key="2">
    <source>
        <dbReference type="ARBA" id="ARBA00022676"/>
    </source>
</evidence>
<dbReference type="Pfam" id="PF13641">
    <property type="entry name" value="Glyco_tranf_2_3"/>
    <property type="match status" value="1"/>
</dbReference>
<protein>
    <submittedName>
        <fullName evidence="5">Glycosyltransferase family 2 protein</fullName>
    </submittedName>
</protein>
<dbReference type="PANTHER" id="PTHR43630:SF1">
    <property type="entry name" value="POLY-BETA-1,6-N-ACETYL-D-GLUCOSAMINE SYNTHASE"/>
    <property type="match status" value="1"/>
</dbReference>
<keyword evidence="2" id="KW-0328">Glycosyltransferase</keyword>
<proteinExistence type="inferred from homology"/>